<reference evidence="2 3" key="1">
    <citation type="submission" date="2015-03" db="EMBL/GenBank/DDBJ databases">
        <title>Genome sequencing of Methylobacterium aquaticum DSM16371 type strain.</title>
        <authorList>
            <person name="Chaudhry V."/>
            <person name="Patil P.B."/>
        </authorList>
    </citation>
    <scope>NUCLEOTIDE SEQUENCE [LARGE SCALE GENOMIC DNA]</scope>
    <source>
        <strain evidence="2 3">DSM 16371</strain>
    </source>
</reference>
<keyword evidence="1" id="KW-1133">Transmembrane helix</keyword>
<sequence>MKGKVLAAVSDAAPGLISGDDGRRYRFDASTVRSGPLRAGQEVDFDISGDMAVEIYALTNQYGLSPEVGRGWINFYFSSTGRVSRRQYWLYGVLVTFVVSVVLGWIPVVGQILGLAAFWSSIALSFKRCHDVGRSGWWSFLPAIPLVLTVVVSMVEAANHAAMAGTILLAIVTLGSYVWVFVAVYVRRGEPGPNRFGPDPLGLPIA</sequence>
<dbReference type="Proteomes" id="UP000035929">
    <property type="component" value="Unassembled WGS sequence"/>
</dbReference>
<dbReference type="PATRIC" id="fig|270351.6.peg.4544"/>
<keyword evidence="1" id="KW-0472">Membrane</keyword>
<dbReference type="PANTHER" id="PTHR34980">
    <property type="entry name" value="INNER MEMBRANE PROTEIN-RELATED-RELATED"/>
    <property type="match status" value="1"/>
</dbReference>
<keyword evidence="1" id="KW-0812">Transmembrane</keyword>
<feature type="transmembrane region" description="Helical" evidence="1">
    <location>
        <begin position="161"/>
        <end position="186"/>
    </location>
</feature>
<accession>A0A0J6VRD7</accession>
<dbReference type="GO" id="GO:0005886">
    <property type="term" value="C:plasma membrane"/>
    <property type="evidence" value="ECO:0007669"/>
    <property type="project" value="TreeGrafter"/>
</dbReference>
<organism evidence="2 3">
    <name type="scientific">Methylobacterium aquaticum</name>
    <dbReference type="NCBI Taxonomy" id="270351"/>
    <lineage>
        <taxon>Bacteria</taxon>
        <taxon>Pseudomonadati</taxon>
        <taxon>Pseudomonadota</taxon>
        <taxon>Alphaproteobacteria</taxon>
        <taxon>Hyphomicrobiales</taxon>
        <taxon>Methylobacteriaceae</taxon>
        <taxon>Methylobacterium</taxon>
    </lineage>
</organism>
<comment type="caution">
    <text evidence="2">The sequence shown here is derived from an EMBL/GenBank/DDBJ whole genome shotgun (WGS) entry which is preliminary data.</text>
</comment>
<dbReference type="RefSeq" id="WP_048461874.1">
    <property type="nucleotide sequence ID" value="NZ_JBNTQU010000005.1"/>
</dbReference>
<dbReference type="OrthoDB" id="9812349at2"/>
<gene>
    <name evidence="2" type="ORF">VP06_00500</name>
</gene>
<name>A0A0J6VRD7_9HYPH</name>
<dbReference type="InterPro" id="IPR008523">
    <property type="entry name" value="DUF805"/>
</dbReference>
<evidence type="ECO:0000256" key="1">
    <source>
        <dbReference type="SAM" id="Phobius"/>
    </source>
</evidence>
<protein>
    <recommendedName>
        <fullName evidence="4">DUF805 domain-containing protein</fullName>
    </recommendedName>
</protein>
<feature type="transmembrane region" description="Helical" evidence="1">
    <location>
        <begin position="88"/>
        <end position="106"/>
    </location>
</feature>
<dbReference type="PANTHER" id="PTHR34980:SF2">
    <property type="entry name" value="INNER MEMBRANE PROTEIN YHAH-RELATED"/>
    <property type="match status" value="1"/>
</dbReference>
<evidence type="ECO:0008006" key="4">
    <source>
        <dbReference type="Google" id="ProtNLM"/>
    </source>
</evidence>
<feature type="transmembrane region" description="Helical" evidence="1">
    <location>
        <begin position="136"/>
        <end position="155"/>
    </location>
</feature>
<dbReference type="AlphaFoldDB" id="A0A0J6VRD7"/>
<dbReference type="EMBL" id="LABX01000003">
    <property type="protein sequence ID" value="KMO41801.1"/>
    <property type="molecule type" value="Genomic_DNA"/>
</dbReference>
<evidence type="ECO:0000313" key="3">
    <source>
        <dbReference type="Proteomes" id="UP000035929"/>
    </source>
</evidence>
<evidence type="ECO:0000313" key="2">
    <source>
        <dbReference type="EMBL" id="KMO41801.1"/>
    </source>
</evidence>
<proteinExistence type="predicted"/>
<dbReference type="Pfam" id="PF05656">
    <property type="entry name" value="DUF805"/>
    <property type="match status" value="1"/>
</dbReference>